<dbReference type="GO" id="GO:0004553">
    <property type="term" value="F:hydrolase activity, hydrolyzing O-glycosyl compounds"/>
    <property type="evidence" value="ECO:0007669"/>
    <property type="project" value="InterPro"/>
</dbReference>
<evidence type="ECO:0000259" key="4">
    <source>
        <dbReference type="Pfam" id="PF06725"/>
    </source>
</evidence>
<dbReference type="EMBL" id="QJVJ01000013">
    <property type="protein sequence ID" value="PYI51393.1"/>
    <property type="molecule type" value="Genomic_DNA"/>
</dbReference>
<dbReference type="InterPro" id="IPR059180">
    <property type="entry name" value="3D_YorM"/>
</dbReference>
<proteinExistence type="predicted"/>
<organism evidence="5 6">
    <name type="scientific">Paenibacillus flagellatus</name>
    <dbReference type="NCBI Taxonomy" id="2211139"/>
    <lineage>
        <taxon>Bacteria</taxon>
        <taxon>Bacillati</taxon>
        <taxon>Bacillota</taxon>
        <taxon>Bacilli</taxon>
        <taxon>Bacillales</taxon>
        <taxon>Paenibacillaceae</taxon>
        <taxon>Paenibacillus</taxon>
    </lineage>
</organism>
<dbReference type="InterPro" id="IPR051933">
    <property type="entry name" value="Resuscitation_pf_RpfB"/>
</dbReference>
<feature type="chain" id="PRO_5015854090" description="3D domain-containing protein" evidence="3">
    <location>
        <begin position="28"/>
        <end position="262"/>
    </location>
</feature>
<dbReference type="PANTHER" id="PTHR39160:SF4">
    <property type="entry name" value="RESUSCITATION-PROMOTING FACTOR RPFB"/>
    <property type="match status" value="1"/>
</dbReference>
<dbReference type="OrthoDB" id="9798935at2"/>
<dbReference type="CDD" id="cd14667">
    <property type="entry name" value="3D_containing_proteins"/>
    <property type="match status" value="1"/>
</dbReference>
<feature type="signal peptide" evidence="3">
    <location>
        <begin position="1"/>
        <end position="27"/>
    </location>
</feature>
<sequence length="262" mass="27084">MPKCTWKRALLAGGFVLFVLSGSNAHATGRPYMPELQARWLPLAFQQDYFSIWKDVHSSAAQAAQAEPLLQPELAAAEMAALLVQATTLSVPDRAAIAATAAAAPTAAPKATPAKSAPAQPKQKPKAAVASSAAPAAKKAPAAKSEAVAVAGKKVEPKKTIEAQASAYTGSATENGGFGAVDYFGNPLKVGTIAVDPDVIPLGSTVYVTGYRYDGLPEGGMVAKAVDTGSAIQNNRIDIYVPGSPDEARTFGFQNVTVYVLE</sequence>
<dbReference type="SUPFAM" id="SSF50685">
    <property type="entry name" value="Barwin-like endoglucanases"/>
    <property type="match status" value="1"/>
</dbReference>
<dbReference type="AlphaFoldDB" id="A0A2V5K1J9"/>
<dbReference type="GO" id="GO:0009254">
    <property type="term" value="P:peptidoglycan turnover"/>
    <property type="evidence" value="ECO:0007669"/>
    <property type="project" value="InterPro"/>
</dbReference>
<dbReference type="GO" id="GO:0019867">
    <property type="term" value="C:outer membrane"/>
    <property type="evidence" value="ECO:0007669"/>
    <property type="project" value="InterPro"/>
</dbReference>
<evidence type="ECO:0000313" key="6">
    <source>
        <dbReference type="Proteomes" id="UP000247476"/>
    </source>
</evidence>
<keyword evidence="1 3" id="KW-0732">Signal</keyword>
<evidence type="ECO:0000256" key="3">
    <source>
        <dbReference type="SAM" id="SignalP"/>
    </source>
</evidence>
<evidence type="ECO:0000256" key="2">
    <source>
        <dbReference type="SAM" id="MobiDB-lite"/>
    </source>
</evidence>
<name>A0A2V5K1J9_9BACL</name>
<protein>
    <recommendedName>
        <fullName evidence="4">3D domain-containing protein</fullName>
    </recommendedName>
</protein>
<reference evidence="5 6" key="1">
    <citation type="submission" date="2018-05" db="EMBL/GenBank/DDBJ databases">
        <title>Paenibacillus flagellatus sp. nov., isolated from selenium mineral soil.</title>
        <authorList>
            <person name="Dai X."/>
        </authorList>
    </citation>
    <scope>NUCLEOTIDE SEQUENCE [LARGE SCALE GENOMIC DNA]</scope>
    <source>
        <strain evidence="5 6">DXL2</strain>
    </source>
</reference>
<accession>A0A2V5K1J9</accession>
<dbReference type="Gene3D" id="2.40.40.10">
    <property type="entry name" value="RlpA-like domain"/>
    <property type="match status" value="1"/>
</dbReference>
<dbReference type="Proteomes" id="UP000247476">
    <property type="component" value="Unassembled WGS sequence"/>
</dbReference>
<dbReference type="InterPro" id="IPR036908">
    <property type="entry name" value="RlpA-like_sf"/>
</dbReference>
<comment type="caution">
    <text evidence="5">The sequence shown here is derived from an EMBL/GenBank/DDBJ whole genome shotgun (WGS) entry which is preliminary data.</text>
</comment>
<feature type="domain" description="3D" evidence="4">
    <location>
        <begin position="192"/>
        <end position="261"/>
    </location>
</feature>
<dbReference type="RefSeq" id="WP_110842906.1">
    <property type="nucleotide sequence ID" value="NZ_QJVJ01000013.1"/>
</dbReference>
<evidence type="ECO:0000313" key="5">
    <source>
        <dbReference type="EMBL" id="PYI51393.1"/>
    </source>
</evidence>
<dbReference type="InterPro" id="IPR010611">
    <property type="entry name" value="3D_dom"/>
</dbReference>
<feature type="region of interest" description="Disordered" evidence="2">
    <location>
        <begin position="107"/>
        <end position="135"/>
    </location>
</feature>
<evidence type="ECO:0000256" key="1">
    <source>
        <dbReference type="ARBA" id="ARBA00022729"/>
    </source>
</evidence>
<dbReference type="Pfam" id="PF06725">
    <property type="entry name" value="3D"/>
    <property type="match status" value="1"/>
</dbReference>
<keyword evidence="6" id="KW-1185">Reference proteome</keyword>
<gene>
    <name evidence="5" type="ORF">DLM86_25580</name>
</gene>
<dbReference type="PANTHER" id="PTHR39160">
    <property type="entry name" value="CELL WALL-BINDING PROTEIN YOCH"/>
    <property type="match status" value="1"/>
</dbReference>